<evidence type="ECO:0000256" key="3">
    <source>
        <dbReference type="ARBA" id="ARBA00022692"/>
    </source>
</evidence>
<evidence type="ECO:0000313" key="8">
    <source>
        <dbReference type="EnsemblMetazoa" id="XP_038049538.1"/>
    </source>
</evidence>
<dbReference type="Pfam" id="PF01569">
    <property type="entry name" value="PAP2"/>
    <property type="match status" value="1"/>
</dbReference>
<dbReference type="PANTHER" id="PTHR10165:SF102">
    <property type="entry name" value="PHOSPHATIDIC ACID PHOSPHATASE TYPE 2_HALOPEROXIDASE DOMAIN-CONTAINING PROTEIN"/>
    <property type="match status" value="1"/>
</dbReference>
<feature type="transmembrane region" description="Helical" evidence="6">
    <location>
        <begin position="123"/>
        <end position="143"/>
    </location>
</feature>
<feature type="transmembrane region" description="Helical" evidence="6">
    <location>
        <begin position="254"/>
        <end position="273"/>
    </location>
</feature>
<evidence type="ECO:0000259" key="7">
    <source>
        <dbReference type="SMART" id="SM00014"/>
    </source>
</evidence>
<dbReference type="OrthoDB" id="10030083at2759"/>
<evidence type="ECO:0000256" key="5">
    <source>
        <dbReference type="ARBA" id="ARBA00023136"/>
    </source>
</evidence>
<keyword evidence="9" id="KW-1185">Reference proteome</keyword>
<dbReference type="InterPro" id="IPR036938">
    <property type="entry name" value="PAP2/HPO_sf"/>
</dbReference>
<dbReference type="Gene3D" id="1.20.144.10">
    <property type="entry name" value="Phosphatidic acid phosphatase type 2/haloperoxidase"/>
    <property type="match status" value="1"/>
</dbReference>
<dbReference type="Proteomes" id="UP000887568">
    <property type="component" value="Unplaced"/>
</dbReference>
<name>A0A913ZCP0_PATMI</name>
<evidence type="ECO:0000256" key="6">
    <source>
        <dbReference type="SAM" id="Phobius"/>
    </source>
</evidence>
<dbReference type="SMART" id="SM00014">
    <property type="entry name" value="acidPPc"/>
    <property type="match status" value="1"/>
</dbReference>
<protein>
    <recommendedName>
        <fullName evidence="7">Phosphatidic acid phosphatase type 2/haloperoxidase domain-containing protein</fullName>
    </recommendedName>
</protein>
<sequence>MKGRYLTVVNNALIPCFFFVDCLLLAGIIVLWYFMVFWEGEGFYMNRPYIPCADIAHYSYPNLETKVPDVVIYVLCFALPPVVILFGEAALAVFQLQGYESPVFEKTVITFDVKFHPIVRRTLRFIGIFALGGFVTWIVSRAAQLMLGYPAPYFFSVCLLPSTQCTGTDLVTQLPECTGTNDNLARQSFPSVFAALSAYSAIYTGVYVSKVFVIKSAKTLQPLIVLSFLALSLLTGLEQLAFYKASWYDVIAGWLLGALIAAYLSVVVLNSFLGHIFHFQPRLVGMPRPKTPEMNGNGRQYSERPAYIDRNVENPGTAVVQAQRAAHQLNKRQGFFTYDGVRGRVARKVSGAHRATIRPVPQSHSEPESAVGTNYF</sequence>
<dbReference type="GeneID" id="119723091"/>
<feature type="domain" description="Phosphatidic acid phosphatase type 2/haloperoxidase" evidence="7">
    <location>
        <begin position="126"/>
        <end position="265"/>
    </location>
</feature>
<reference evidence="8" key="1">
    <citation type="submission" date="2022-11" db="UniProtKB">
        <authorList>
            <consortium name="EnsemblMetazoa"/>
        </authorList>
    </citation>
    <scope>IDENTIFICATION</scope>
</reference>
<dbReference type="GO" id="GO:0005886">
    <property type="term" value="C:plasma membrane"/>
    <property type="evidence" value="ECO:0007669"/>
    <property type="project" value="TreeGrafter"/>
</dbReference>
<feature type="transmembrane region" description="Helical" evidence="6">
    <location>
        <begin position="12"/>
        <end position="35"/>
    </location>
</feature>
<accession>A0A913ZCP0</accession>
<dbReference type="PANTHER" id="PTHR10165">
    <property type="entry name" value="LIPID PHOSPHATE PHOSPHATASE"/>
    <property type="match status" value="1"/>
</dbReference>
<dbReference type="GO" id="GO:0046839">
    <property type="term" value="P:phospholipid dephosphorylation"/>
    <property type="evidence" value="ECO:0007669"/>
    <property type="project" value="TreeGrafter"/>
</dbReference>
<keyword evidence="3 6" id="KW-0812">Transmembrane</keyword>
<evidence type="ECO:0000313" key="9">
    <source>
        <dbReference type="Proteomes" id="UP000887568"/>
    </source>
</evidence>
<dbReference type="InterPro" id="IPR043216">
    <property type="entry name" value="PAP-like"/>
</dbReference>
<organism evidence="8 9">
    <name type="scientific">Patiria miniata</name>
    <name type="common">Bat star</name>
    <name type="synonym">Asterina miniata</name>
    <dbReference type="NCBI Taxonomy" id="46514"/>
    <lineage>
        <taxon>Eukaryota</taxon>
        <taxon>Metazoa</taxon>
        <taxon>Echinodermata</taxon>
        <taxon>Eleutherozoa</taxon>
        <taxon>Asterozoa</taxon>
        <taxon>Asteroidea</taxon>
        <taxon>Valvatacea</taxon>
        <taxon>Valvatida</taxon>
        <taxon>Asterinidae</taxon>
        <taxon>Patiria</taxon>
    </lineage>
</organism>
<evidence type="ECO:0000256" key="1">
    <source>
        <dbReference type="ARBA" id="ARBA00004141"/>
    </source>
</evidence>
<dbReference type="SUPFAM" id="SSF48317">
    <property type="entry name" value="Acid phosphatase/Vanadium-dependent haloperoxidase"/>
    <property type="match status" value="1"/>
</dbReference>
<keyword evidence="5 6" id="KW-0472">Membrane</keyword>
<dbReference type="EnsemblMetazoa" id="XM_038193610.1">
    <property type="protein sequence ID" value="XP_038049538.1"/>
    <property type="gene ID" value="LOC119723091"/>
</dbReference>
<evidence type="ECO:0000256" key="2">
    <source>
        <dbReference type="ARBA" id="ARBA00008816"/>
    </source>
</evidence>
<keyword evidence="4 6" id="KW-1133">Transmembrane helix</keyword>
<feature type="transmembrane region" description="Helical" evidence="6">
    <location>
        <begin position="189"/>
        <end position="208"/>
    </location>
</feature>
<dbReference type="AlphaFoldDB" id="A0A913ZCP0"/>
<comment type="similarity">
    <text evidence="2">Belongs to the PA-phosphatase related phosphoesterase family.</text>
</comment>
<dbReference type="GO" id="GO:0006644">
    <property type="term" value="P:phospholipid metabolic process"/>
    <property type="evidence" value="ECO:0007669"/>
    <property type="project" value="InterPro"/>
</dbReference>
<evidence type="ECO:0000256" key="4">
    <source>
        <dbReference type="ARBA" id="ARBA00022989"/>
    </source>
</evidence>
<dbReference type="InterPro" id="IPR000326">
    <property type="entry name" value="PAP2/HPO"/>
</dbReference>
<dbReference type="GO" id="GO:0008195">
    <property type="term" value="F:phosphatidate phosphatase activity"/>
    <property type="evidence" value="ECO:0007669"/>
    <property type="project" value="TreeGrafter"/>
</dbReference>
<feature type="transmembrane region" description="Helical" evidence="6">
    <location>
        <begin position="70"/>
        <end position="94"/>
    </location>
</feature>
<feature type="transmembrane region" description="Helical" evidence="6">
    <location>
        <begin position="220"/>
        <end position="242"/>
    </location>
</feature>
<proteinExistence type="inferred from homology"/>
<dbReference type="RefSeq" id="XP_038049538.1">
    <property type="nucleotide sequence ID" value="XM_038193610.1"/>
</dbReference>
<comment type="subcellular location">
    <subcellularLocation>
        <location evidence="1">Membrane</location>
        <topology evidence="1">Multi-pass membrane protein</topology>
    </subcellularLocation>
</comment>
<dbReference type="GO" id="GO:0007165">
    <property type="term" value="P:signal transduction"/>
    <property type="evidence" value="ECO:0007669"/>
    <property type="project" value="TreeGrafter"/>
</dbReference>